<proteinExistence type="predicted"/>
<sequence>MEFRQPGGEIIMNTIFPNIWTSDLTMYMGVLTTKIKMRGVEEPIHLLAIVENVSVEEIDGFDSFSSDKGNKSRVTKTSPNMERRKLEAIIPQKMI</sequence>
<protein>
    <submittedName>
        <fullName evidence="1">Uncharacterized protein</fullName>
    </submittedName>
</protein>
<evidence type="ECO:0000313" key="1">
    <source>
        <dbReference type="EMBL" id="KAK5770996.1"/>
    </source>
</evidence>
<gene>
    <name evidence="1" type="ORF">PVK06_047164</name>
</gene>
<accession>A0ABR0MCX9</accession>
<keyword evidence="2" id="KW-1185">Reference proteome</keyword>
<organism evidence="1 2">
    <name type="scientific">Gossypium arboreum</name>
    <name type="common">Tree cotton</name>
    <name type="synonym">Gossypium nanking</name>
    <dbReference type="NCBI Taxonomy" id="29729"/>
    <lineage>
        <taxon>Eukaryota</taxon>
        <taxon>Viridiplantae</taxon>
        <taxon>Streptophyta</taxon>
        <taxon>Embryophyta</taxon>
        <taxon>Tracheophyta</taxon>
        <taxon>Spermatophyta</taxon>
        <taxon>Magnoliopsida</taxon>
        <taxon>eudicotyledons</taxon>
        <taxon>Gunneridae</taxon>
        <taxon>Pentapetalae</taxon>
        <taxon>rosids</taxon>
        <taxon>malvids</taxon>
        <taxon>Malvales</taxon>
        <taxon>Malvaceae</taxon>
        <taxon>Malvoideae</taxon>
        <taxon>Gossypium</taxon>
    </lineage>
</organism>
<comment type="caution">
    <text evidence="1">The sequence shown here is derived from an EMBL/GenBank/DDBJ whole genome shotgun (WGS) entry which is preliminary data.</text>
</comment>
<evidence type="ECO:0000313" key="2">
    <source>
        <dbReference type="Proteomes" id="UP001358586"/>
    </source>
</evidence>
<reference evidence="1 2" key="1">
    <citation type="submission" date="2023-03" db="EMBL/GenBank/DDBJ databases">
        <title>WGS of Gossypium arboreum.</title>
        <authorList>
            <person name="Yu D."/>
        </authorList>
    </citation>
    <scope>NUCLEOTIDE SEQUENCE [LARGE SCALE GENOMIC DNA]</scope>
    <source>
        <tissue evidence="1">Leaf</tissue>
    </source>
</reference>
<dbReference type="Proteomes" id="UP001358586">
    <property type="component" value="Chromosome 13"/>
</dbReference>
<name>A0ABR0MCX9_GOSAR</name>
<dbReference type="EMBL" id="JARKNE010000013">
    <property type="protein sequence ID" value="KAK5770996.1"/>
    <property type="molecule type" value="Genomic_DNA"/>
</dbReference>